<comment type="subcellular location">
    <subcellularLocation>
        <location evidence="1 8">Cell outer membrane</location>
        <topology evidence="1 8">Multi-pass membrane protein</topology>
    </subcellularLocation>
</comment>
<evidence type="ECO:0000256" key="10">
    <source>
        <dbReference type="SAM" id="SignalP"/>
    </source>
</evidence>
<dbReference type="Proteomes" id="UP000190166">
    <property type="component" value="Unassembled WGS sequence"/>
</dbReference>
<sequence length="1116" mass="124219">MKKVKSISTQLIMVTALLCCLQWSKAQILKASTRENKVTAVPLISVINELEAKFDVRFSYNTNLLKGKNILLPNTAIFQADNIESNLNKCIAPLGLVCRKINGKLYVVKAEDAADTRSVVAAGSNIAPQQNVKGSVKDSTGNALPGVIVQVKGTSKAVTTDQDGNFSINNVKDGDVLLFSFIGYTPKEYIIKGEQTINIVLSDQAISIDQVVVTALGIKRQEKALGYAVQRVKGEAVQTVKGVDMATSLTGQVSGLVIKNSTEFFAKPSIELRGESTLLVVDGVPYGNMSLRDIPTDDIESLDILKGPTASALYGSRAAGGVILITTKKGTGTGLSVNVNSNTMIQSGFLAIPKTQTSYGRGQNGKIDNDYVWGPRLDAGNTARDWNPVTKQFEDNRPLNSVGKNNLKNFMELGIVTNNNINVSQSGKYGSFRASLNHVYNKGQFPNAKLNMYNFTLGGELKATEKFSLEGHMGVSKRMAPQVWGTGYGNQGYIYQLTMWTGPEYDIRQYRDYWKTPNQTQNWMYTNWYDNPYLIAYEKLNAIQQNTTNASLTANYKFSPDLSLLVRIGYDVYNNKETFTNPTANIYSTRGGWNARGLYSINNTWGWSTNDDAMLSYNKKAGDWNFEAMVGGTIYYWVDEGLKASTKNGLTSPTFFSLNGSVEPPTFTPAYSSRQVNSLYGRAAVSWRNTVFIDATGRNDWNSAQPEENRAYFYPSIGSSVVLSELFKMPAFTDMWKIRGSWATFKTPAGVYDINRLYTTTTGAWNGANSASYPSSLLGVNLLPSSQRTWEIGTAAYLFKKRLNIDVAYFNKYYYNQQTSVSIPGSSGFLSTLVNTAETYVRKGLEITLSGTVLKKKDFQWGSTINWSNQHRYYVNLDPVYSAQSPWVKKKERLDTYTDYYWLRDPDGNVIHNNGYPVESDYKQKYGYSDPSFSFGFINTFSYKNFTASLNIDGRVGGLMYNYIYDKMWDSGTNPESDNEYRYDEVVNGLTNYVGQGVKVLSGSVSYDNFGNITSDTRKYAVNDTKVSYQNYAQNFRGGDYGVQKKTFVKVREISVGYRFPATMLAKSGIKNASVSLTAQNLFLFTDFKFSDPDVDDENLNSPSQRLVGINFKVGF</sequence>
<feature type="signal peptide" evidence="10">
    <location>
        <begin position="1"/>
        <end position="26"/>
    </location>
</feature>
<dbReference type="InterPro" id="IPR000531">
    <property type="entry name" value="Beta-barrel_TonB"/>
</dbReference>
<keyword evidence="5 9" id="KW-0798">TonB box</keyword>
<dbReference type="InterPro" id="IPR023996">
    <property type="entry name" value="TonB-dep_OMP_SusC/RagA"/>
</dbReference>
<comment type="similarity">
    <text evidence="8 9">Belongs to the TonB-dependent receptor family.</text>
</comment>
<keyword evidence="10" id="KW-0732">Signal</keyword>
<dbReference type="Pfam" id="PF07715">
    <property type="entry name" value="Plug"/>
    <property type="match status" value="1"/>
</dbReference>
<evidence type="ECO:0000313" key="14">
    <source>
        <dbReference type="Proteomes" id="UP000190166"/>
    </source>
</evidence>
<evidence type="ECO:0000256" key="1">
    <source>
        <dbReference type="ARBA" id="ARBA00004571"/>
    </source>
</evidence>
<keyword evidence="7 8" id="KW-0998">Cell outer membrane</keyword>
<dbReference type="STRING" id="393003.SAMN05660461_2291"/>
<gene>
    <name evidence="13" type="ORF">SAMN05660461_2291</name>
</gene>
<evidence type="ECO:0000256" key="9">
    <source>
        <dbReference type="RuleBase" id="RU003357"/>
    </source>
</evidence>
<evidence type="ECO:0000256" key="6">
    <source>
        <dbReference type="ARBA" id="ARBA00023136"/>
    </source>
</evidence>
<evidence type="ECO:0000259" key="11">
    <source>
        <dbReference type="Pfam" id="PF00593"/>
    </source>
</evidence>
<dbReference type="PROSITE" id="PS52016">
    <property type="entry name" value="TONB_DEPENDENT_REC_3"/>
    <property type="match status" value="1"/>
</dbReference>
<evidence type="ECO:0000256" key="5">
    <source>
        <dbReference type="ARBA" id="ARBA00023077"/>
    </source>
</evidence>
<dbReference type="InterPro" id="IPR039426">
    <property type="entry name" value="TonB-dep_rcpt-like"/>
</dbReference>
<dbReference type="InterPro" id="IPR036942">
    <property type="entry name" value="Beta-barrel_TonB_sf"/>
</dbReference>
<evidence type="ECO:0000256" key="3">
    <source>
        <dbReference type="ARBA" id="ARBA00022452"/>
    </source>
</evidence>
<evidence type="ECO:0000256" key="7">
    <source>
        <dbReference type="ARBA" id="ARBA00023237"/>
    </source>
</evidence>
<proteinExistence type="inferred from homology"/>
<dbReference type="InterPro" id="IPR008969">
    <property type="entry name" value="CarboxyPept-like_regulatory"/>
</dbReference>
<evidence type="ECO:0000256" key="4">
    <source>
        <dbReference type="ARBA" id="ARBA00022692"/>
    </source>
</evidence>
<dbReference type="Pfam" id="PF00593">
    <property type="entry name" value="TonB_dep_Rec_b-barrel"/>
    <property type="match status" value="1"/>
</dbReference>
<feature type="domain" description="TonB-dependent receptor plug" evidence="12">
    <location>
        <begin position="225"/>
        <end position="322"/>
    </location>
</feature>
<reference evidence="13 14" key="1">
    <citation type="submission" date="2017-02" db="EMBL/GenBank/DDBJ databases">
        <authorList>
            <person name="Peterson S.W."/>
        </authorList>
    </citation>
    <scope>NUCLEOTIDE SEQUENCE [LARGE SCALE GENOMIC DNA]</scope>
    <source>
        <strain evidence="13 14">DSM 18108</strain>
    </source>
</reference>
<dbReference type="SUPFAM" id="SSF56935">
    <property type="entry name" value="Porins"/>
    <property type="match status" value="1"/>
</dbReference>
<keyword evidence="3 8" id="KW-1134">Transmembrane beta strand</keyword>
<feature type="domain" description="TonB-dependent receptor-like beta-barrel" evidence="11">
    <location>
        <begin position="495"/>
        <end position="1030"/>
    </location>
</feature>
<protein>
    <submittedName>
        <fullName evidence="13">TonB-linked outer membrane protein, SusC/RagA family</fullName>
    </submittedName>
</protein>
<name>A0A1T5NNI8_9BACT</name>
<dbReference type="InterPro" id="IPR037066">
    <property type="entry name" value="Plug_dom_sf"/>
</dbReference>
<dbReference type="InterPro" id="IPR012910">
    <property type="entry name" value="Plug_dom"/>
</dbReference>
<evidence type="ECO:0000313" key="13">
    <source>
        <dbReference type="EMBL" id="SKD01763.1"/>
    </source>
</evidence>
<dbReference type="NCBIfam" id="TIGR04057">
    <property type="entry name" value="SusC_RagA_signa"/>
    <property type="match status" value="1"/>
</dbReference>
<organism evidence="13 14">
    <name type="scientific">Chitinophaga ginsengisegetis</name>
    <dbReference type="NCBI Taxonomy" id="393003"/>
    <lineage>
        <taxon>Bacteria</taxon>
        <taxon>Pseudomonadati</taxon>
        <taxon>Bacteroidota</taxon>
        <taxon>Chitinophagia</taxon>
        <taxon>Chitinophagales</taxon>
        <taxon>Chitinophagaceae</taxon>
        <taxon>Chitinophaga</taxon>
    </lineage>
</organism>
<dbReference type="AlphaFoldDB" id="A0A1T5NNI8"/>
<keyword evidence="2 8" id="KW-0813">Transport</keyword>
<dbReference type="Gene3D" id="2.60.40.1120">
    <property type="entry name" value="Carboxypeptidase-like, regulatory domain"/>
    <property type="match status" value="1"/>
</dbReference>
<feature type="chain" id="PRO_5012301464" evidence="10">
    <location>
        <begin position="27"/>
        <end position="1116"/>
    </location>
</feature>
<accession>A0A1T5NNI8</accession>
<dbReference type="Gene3D" id="2.170.130.10">
    <property type="entry name" value="TonB-dependent receptor, plug domain"/>
    <property type="match status" value="1"/>
</dbReference>
<dbReference type="NCBIfam" id="TIGR04056">
    <property type="entry name" value="OMP_RagA_SusC"/>
    <property type="match status" value="1"/>
</dbReference>
<dbReference type="RefSeq" id="WP_079469479.1">
    <property type="nucleotide sequence ID" value="NZ_FUZZ01000001.1"/>
</dbReference>
<dbReference type="GO" id="GO:0009279">
    <property type="term" value="C:cell outer membrane"/>
    <property type="evidence" value="ECO:0007669"/>
    <property type="project" value="UniProtKB-SubCell"/>
</dbReference>
<evidence type="ECO:0000256" key="2">
    <source>
        <dbReference type="ARBA" id="ARBA00022448"/>
    </source>
</evidence>
<evidence type="ECO:0000256" key="8">
    <source>
        <dbReference type="PROSITE-ProRule" id="PRU01360"/>
    </source>
</evidence>
<dbReference type="InterPro" id="IPR023997">
    <property type="entry name" value="TonB-dep_OMP_SusC/RagA_CS"/>
</dbReference>
<evidence type="ECO:0000259" key="12">
    <source>
        <dbReference type="Pfam" id="PF07715"/>
    </source>
</evidence>
<keyword evidence="4 8" id="KW-0812">Transmembrane</keyword>
<keyword evidence="14" id="KW-1185">Reference proteome</keyword>
<keyword evidence="6 8" id="KW-0472">Membrane</keyword>
<dbReference type="SUPFAM" id="SSF49464">
    <property type="entry name" value="Carboxypeptidase regulatory domain-like"/>
    <property type="match status" value="1"/>
</dbReference>
<dbReference type="Pfam" id="PF13715">
    <property type="entry name" value="CarbopepD_reg_2"/>
    <property type="match status" value="1"/>
</dbReference>
<dbReference type="EMBL" id="FUZZ01000001">
    <property type="protein sequence ID" value="SKD01763.1"/>
    <property type="molecule type" value="Genomic_DNA"/>
</dbReference>
<dbReference type="Gene3D" id="2.40.170.20">
    <property type="entry name" value="TonB-dependent receptor, beta-barrel domain"/>
    <property type="match status" value="1"/>
</dbReference>